<name>A0ABT5S997_9FLAO</name>
<organism evidence="2 3">
    <name type="scientific">Polaribacter ponticola</name>
    <dbReference type="NCBI Taxonomy" id="2978475"/>
    <lineage>
        <taxon>Bacteria</taxon>
        <taxon>Pseudomonadati</taxon>
        <taxon>Bacteroidota</taxon>
        <taxon>Flavobacteriia</taxon>
        <taxon>Flavobacteriales</taxon>
        <taxon>Flavobacteriaceae</taxon>
    </lineage>
</organism>
<comment type="caution">
    <text evidence="2">The sequence shown here is derived from an EMBL/GenBank/DDBJ whole genome shotgun (WGS) entry which is preliminary data.</text>
</comment>
<dbReference type="EMBL" id="JAOSLC020000003">
    <property type="protein sequence ID" value="MDD7914675.1"/>
    <property type="molecule type" value="Genomic_DNA"/>
</dbReference>
<evidence type="ECO:0000313" key="2">
    <source>
        <dbReference type="EMBL" id="MDD7914675.1"/>
    </source>
</evidence>
<reference evidence="2" key="1">
    <citation type="submission" date="2023-02" db="EMBL/GenBank/DDBJ databases">
        <title>Polaribacter ponticola sp. nov., isolated from seawater.</title>
        <authorList>
            <person name="Baek J.H."/>
            <person name="Kim J.M."/>
            <person name="Choi D.G."/>
            <person name="Jeon C.O."/>
        </authorList>
    </citation>
    <scope>NUCLEOTIDE SEQUENCE</scope>
    <source>
        <strain evidence="2">MSW5</strain>
    </source>
</reference>
<evidence type="ECO:0008006" key="4">
    <source>
        <dbReference type="Google" id="ProtNLM"/>
    </source>
</evidence>
<feature type="transmembrane region" description="Helical" evidence="1">
    <location>
        <begin position="73"/>
        <end position="97"/>
    </location>
</feature>
<sequence>MSITRIIKCSNCGVFNTNKEYCKNCNTLISDAKKRELKASQVKQKQIDEVIYELENPSLAERLKKHPSFLYKILGWILYSAILVVTTIGAGLAWFIAMVAAG</sequence>
<keyword evidence="1" id="KW-0812">Transmembrane</keyword>
<keyword evidence="1" id="KW-0472">Membrane</keyword>
<dbReference type="RefSeq" id="WP_265725281.1">
    <property type="nucleotide sequence ID" value="NZ_JAOSLC020000003.1"/>
</dbReference>
<evidence type="ECO:0000256" key="1">
    <source>
        <dbReference type="SAM" id="Phobius"/>
    </source>
</evidence>
<keyword evidence="3" id="KW-1185">Reference proteome</keyword>
<dbReference type="Proteomes" id="UP001151478">
    <property type="component" value="Unassembled WGS sequence"/>
</dbReference>
<evidence type="ECO:0000313" key="3">
    <source>
        <dbReference type="Proteomes" id="UP001151478"/>
    </source>
</evidence>
<proteinExistence type="predicted"/>
<accession>A0ABT5S997</accession>
<protein>
    <recommendedName>
        <fullName evidence="4">DUF2116 family Zn-ribbon domain-containing protein</fullName>
    </recommendedName>
</protein>
<gene>
    <name evidence="2" type="ORF">N5A56_009700</name>
</gene>
<keyword evidence="1" id="KW-1133">Transmembrane helix</keyword>